<protein>
    <submittedName>
        <fullName evidence="1">Uncharacterized protein</fullName>
    </submittedName>
</protein>
<comment type="caution">
    <text evidence="1">The sequence shown here is derived from an EMBL/GenBank/DDBJ whole genome shotgun (WGS) entry which is preliminary data.</text>
</comment>
<organism evidence="1 2">
    <name type="scientific">Dactylosporangium cerinum</name>
    <dbReference type="NCBI Taxonomy" id="1434730"/>
    <lineage>
        <taxon>Bacteria</taxon>
        <taxon>Bacillati</taxon>
        <taxon>Actinomycetota</taxon>
        <taxon>Actinomycetes</taxon>
        <taxon>Micromonosporales</taxon>
        <taxon>Micromonosporaceae</taxon>
        <taxon>Dactylosporangium</taxon>
    </lineage>
</organism>
<keyword evidence="2" id="KW-1185">Reference proteome</keyword>
<evidence type="ECO:0000313" key="1">
    <source>
        <dbReference type="EMBL" id="MFC4997122.1"/>
    </source>
</evidence>
<accession>A0ABV9VQ69</accession>
<name>A0ABV9VQ69_9ACTN</name>
<dbReference type="EMBL" id="JBHSIU010000007">
    <property type="protein sequence ID" value="MFC4997122.1"/>
    <property type="molecule type" value="Genomic_DNA"/>
</dbReference>
<gene>
    <name evidence="1" type="ORF">ACFPIJ_04705</name>
</gene>
<proteinExistence type="predicted"/>
<sequence length="96" mass="9630">MAATYGLLSTHPPTRCGLAFFHGVIAAHRTTAGRKGRLVRVTAVGDDPRPGVGVAHTWSAGSITGVAAQYETLAAALITAAAAGHGHAARATGSRS</sequence>
<dbReference type="Proteomes" id="UP001595912">
    <property type="component" value="Unassembled WGS sequence"/>
</dbReference>
<dbReference type="RefSeq" id="WP_380113354.1">
    <property type="nucleotide sequence ID" value="NZ_JBHSIU010000007.1"/>
</dbReference>
<reference evidence="2" key="1">
    <citation type="journal article" date="2019" name="Int. J. Syst. Evol. Microbiol.">
        <title>The Global Catalogue of Microorganisms (GCM) 10K type strain sequencing project: providing services to taxonomists for standard genome sequencing and annotation.</title>
        <authorList>
            <consortium name="The Broad Institute Genomics Platform"/>
            <consortium name="The Broad Institute Genome Sequencing Center for Infectious Disease"/>
            <person name="Wu L."/>
            <person name="Ma J."/>
        </authorList>
    </citation>
    <scope>NUCLEOTIDE SEQUENCE [LARGE SCALE GENOMIC DNA]</scope>
    <source>
        <strain evidence="2">CGMCC 4.7152</strain>
    </source>
</reference>
<evidence type="ECO:0000313" key="2">
    <source>
        <dbReference type="Proteomes" id="UP001595912"/>
    </source>
</evidence>